<keyword evidence="1" id="KW-0472">Membrane</keyword>
<evidence type="ECO:0000259" key="3">
    <source>
        <dbReference type="Pfam" id="PF06761"/>
    </source>
</evidence>
<dbReference type="PANTHER" id="PTHR36153">
    <property type="entry name" value="INNER MEMBRANE PROTEIN-RELATED"/>
    <property type="match status" value="1"/>
</dbReference>
<reference evidence="6" key="1">
    <citation type="journal article" date="2015" name="BMC Genomics">
        <title>Transcriptome profiling of a Rhizobium leguminosarum bv. trifolii rosR mutant reveals the role of the transcriptional regulator RosR in motility, synthesis of cell-surface components, and other cellular processes.</title>
        <authorList>
            <person name="Rachwal K."/>
            <person name="Matczynska E."/>
            <person name="Janczarek M."/>
        </authorList>
    </citation>
    <scope>NUCLEOTIDE SEQUENCE</scope>
    <source>
        <strain evidence="6">Rt24.2</strain>
    </source>
</reference>
<organism evidence="6">
    <name type="scientific">Rhizobium leguminosarum bv. trifolii</name>
    <dbReference type="NCBI Taxonomy" id="386"/>
    <lineage>
        <taxon>Bacteria</taxon>
        <taxon>Pseudomonadati</taxon>
        <taxon>Pseudomonadota</taxon>
        <taxon>Alphaproteobacteria</taxon>
        <taxon>Hyphomicrobiales</taxon>
        <taxon>Rhizobiaceae</taxon>
        <taxon>Rhizobium/Agrobacterium group</taxon>
        <taxon>Rhizobium</taxon>
    </lineage>
</organism>
<dbReference type="InterPro" id="IPR038522">
    <property type="entry name" value="T4/T6SS_DotU_sf"/>
</dbReference>
<evidence type="ECO:0000313" key="6">
    <source>
        <dbReference type="EMBL" id="AOO93865.1"/>
    </source>
</evidence>
<keyword evidence="1" id="KW-0812">Transmembrane</keyword>
<evidence type="ECO:0000259" key="4">
    <source>
        <dbReference type="Pfam" id="PF09850"/>
    </source>
</evidence>
<evidence type="ECO:0008006" key="7">
    <source>
        <dbReference type="Google" id="ProtNLM"/>
    </source>
</evidence>
<dbReference type="Pfam" id="PF06761">
    <property type="entry name" value="IcmF-related"/>
    <property type="match status" value="1"/>
</dbReference>
<name>A0A1C9I4J6_RHILT</name>
<protein>
    <recommendedName>
        <fullName evidence="7">IcmF-related protein</fullName>
    </recommendedName>
</protein>
<dbReference type="Pfam" id="PF21070">
    <property type="entry name" value="IcmF_helical"/>
    <property type="match status" value="1"/>
</dbReference>
<dbReference type="InterPro" id="IPR053156">
    <property type="entry name" value="T6SS_TssM-like"/>
</dbReference>
<dbReference type="AlphaFoldDB" id="A0A1C9I4J6"/>
<keyword evidence="1" id="KW-1133">Transmembrane helix</keyword>
<feature type="domain" description="Type VI secretion system IcmF C-terminal" evidence="2">
    <location>
        <begin position="730"/>
        <end position="801"/>
    </location>
</feature>
<dbReference type="PANTHER" id="PTHR36153:SF1">
    <property type="entry name" value="TYPE VI SECRETION SYSTEM COMPONENT TSSM1"/>
    <property type="match status" value="1"/>
</dbReference>
<evidence type="ECO:0000259" key="5">
    <source>
        <dbReference type="Pfam" id="PF21070"/>
    </source>
</evidence>
<feature type="domain" description="Type VI secretion system component TssM1 helical" evidence="5">
    <location>
        <begin position="609"/>
        <end position="697"/>
    </location>
</feature>
<reference evidence="6" key="2">
    <citation type="journal article" date="2016" name="Front. Microbiol.">
        <title>The Regulatory Protein RosR Affects Rhizobium leguminosarum bv. trifolii Protein Profiles, Cell Surface Properties, and Symbiosis with Clover.</title>
        <authorList>
            <person name="Rachwal K."/>
            <person name="Boguszewska A."/>
            <person name="Kopcinska J."/>
            <person name="Karas M."/>
            <person name="Tchorzewski M."/>
            <person name="Janczarek M."/>
        </authorList>
    </citation>
    <scope>NUCLEOTIDE SEQUENCE</scope>
    <source>
        <strain evidence="6">Rt24.2</strain>
    </source>
</reference>
<evidence type="ECO:0000256" key="1">
    <source>
        <dbReference type="SAM" id="Phobius"/>
    </source>
</evidence>
<evidence type="ECO:0000259" key="2">
    <source>
        <dbReference type="Pfam" id="PF06744"/>
    </source>
</evidence>
<dbReference type="Pfam" id="PF09850">
    <property type="entry name" value="DotU"/>
    <property type="match status" value="1"/>
</dbReference>
<accession>A0A1C9I4J6</accession>
<dbReference type="Pfam" id="PF06744">
    <property type="entry name" value="IcmF_C"/>
    <property type="match status" value="1"/>
</dbReference>
<dbReference type="InterPro" id="IPR048677">
    <property type="entry name" value="TssM1_hel"/>
</dbReference>
<dbReference type="Gene3D" id="1.25.40.590">
    <property type="entry name" value="Type IV / VI secretion system, DotU"/>
    <property type="match status" value="1"/>
</dbReference>
<dbReference type="EMBL" id="KX491501">
    <property type="protein sequence ID" value="AOO93865.1"/>
    <property type="molecule type" value="Genomic_DNA"/>
</dbReference>
<feature type="domain" description="IcmF-related" evidence="3">
    <location>
        <begin position="243"/>
        <end position="493"/>
    </location>
</feature>
<dbReference type="InterPro" id="IPR009612">
    <property type="entry name" value="IcmF-rel"/>
</dbReference>
<dbReference type="InterPro" id="IPR010623">
    <property type="entry name" value="IcmF_C"/>
</dbReference>
<feature type="domain" description="Type IV / VI secretion system DotU" evidence="4">
    <location>
        <begin position="20"/>
        <end position="130"/>
    </location>
</feature>
<dbReference type="InterPro" id="IPR017732">
    <property type="entry name" value="T4/T6SS_DotU"/>
</dbReference>
<sequence length="823" mass="87462">MKGHFEPPGPAAIQADVLPALAQPLLDLAKRAESEKHPDPRELAATARSLVANFETEARRRKVPQDWLLDARDALVALLDARARNNPALSIRKWERALAAALPIGGVIAASSLAERATAAARAGPARRDLARFLGHCNDAVQAALLSATQHKTRADRGLSALVIGLFLAILVVWAGWAEWQFRERLLSQLPDVARVIEAGQAATPAARAVQLDAFLAAVQLVEQDAKRSPLGLIHHIGILDPAEAARRRYGQAVDALAASPLAEALGVALATEGEATALYDSLRAWSILSGTSDWQPWFLAGWIDDRAQTFPELTGLAVHVAAMSAGPADLQKPDSEAIAQARQFASEGSATERAMLELSRAEKPAALPAWSLGQAAPGLDRILIRRSGLPIERTVPSLYTETGWAYARSGAAEEAIGKATAETAKLLGSSDKTSADAVMDLLQKRTLETWSQYLGDLRVRPFTDQPSAVIVSGVLSASNSPLSALIREVWRQAGGTDRSRSHANQLRIAATLGPAIQFVEQGRMSEISRLFLSLNVALALLDGNTEIGKKSLMDAQDRANSVVALQQAPLLVVQMVEDVISQTASPTPVEKPADPVPAAKPSGAWGEVAVACQAAVAGRYPFYDGADADMAEVARIFAPNGLVETYFRTQLAPLMDTSASPWRWKPEARLSGYAPESAAFFQRASAIGDALFHQGSSPHVPLSLEALAQRGAATISIGGSHAPVTTSGGTVTLNWPGDLPARGLEISFDSSGAVEKKSAPGPWGLLRFLDGSRLRPREGGQRFLVDVRTTGARAYLQMSFAGPANPVSARLLMRGLTCPSAL</sequence>
<proteinExistence type="predicted"/>
<feature type="transmembrane region" description="Helical" evidence="1">
    <location>
        <begin position="159"/>
        <end position="177"/>
    </location>
</feature>